<keyword evidence="4" id="KW-0804">Transcription</keyword>
<dbReference type="OrthoDB" id="10251155at2759"/>
<evidence type="ECO:0000256" key="1">
    <source>
        <dbReference type="ARBA" id="ARBA00022833"/>
    </source>
</evidence>
<dbReference type="Pfam" id="PF04082">
    <property type="entry name" value="Fungal_trans"/>
    <property type="match status" value="1"/>
</dbReference>
<dbReference type="InterPro" id="IPR052073">
    <property type="entry name" value="Amide_Lactam_Regulators"/>
</dbReference>
<evidence type="ECO:0000313" key="8">
    <source>
        <dbReference type="EMBL" id="KAJ5404554.1"/>
    </source>
</evidence>
<keyword evidence="3" id="KW-0238">DNA-binding</keyword>
<dbReference type="CDD" id="cd12148">
    <property type="entry name" value="fungal_TF_MHR"/>
    <property type="match status" value="1"/>
</dbReference>
<organism evidence="8 9">
    <name type="scientific">Penicillium cosmopolitanum</name>
    <dbReference type="NCBI Taxonomy" id="1131564"/>
    <lineage>
        <taxon>Eukaryota</taxon>
        <taxon>Fungi</taxon>
        <taxon>Dikarya</taxon>
        <taxon>Ascomycota</taxon>
        <taxon>Pezizomycotina</taxon>
        <taxon>Eurotiomycetes</taxon>
        <taxon>Eurotiomycetidae</taxon>
        <taxon>Eurotiales</taxon>
        <taxon>Aspergillaceae</taxon>
        <taxon>Penicillium</taxon>
    </lineage>
</organism>
<evidence type="ECO:0000256" key="4">
    <source>
        <dbReference type="ARBA" id="ARBA00023163"/>
    </source>
</evidence>
<feature type="domain" description="Xylanolytic transcriptional activator regulatory" evidence="7">
    <location>
        <begin position="234"/>
        <end position="302"/>
    </location>
</feature>
<feature type="compositionally biased region" description="Polar residues" evidence="6">
    <location>
        <begin position="1"/>
        <end position="11"/>
    </location>
</feature>
<dbReference type="InterPro" id="IPR007219">
    <property type="entry name" value="XnlR_reg_dom"/>
</dbReference>
<dbReference type="SMART" id="SM00906">
    <property type="entry name" value="Fungal_trans"/>
    <property type="match status" value="1"/>
</dbReference>
<evidence type="ECO:0000313" key="9">
    <source>
        <dbReference type="Proteomes" id="UP001147747"/>
    </source>
</evidence>
<dbReference type="GO" id="GO:0006351">
    <property type="term" value="P:DNA-templated transcription"/>
    <property type="evidence" value="ECO:0007669"/>
    <property type="project" value="InterPro"/>
</dbReference>
<keyword evidence="1" id="KW-0862">Zinc</keyword>
<dbReference type="EMBL" id="JAPZBU010000005">
    <property type="protein sequence ID" value="KAJ5404554.1"/>
    <property type="molecule type" value="Genomic_DNA"/>
</dbReference>
<dbReference type="PANTHER" id="PTHR47171:SF2">
    <property type="entry name" value="TRANSCRIPTION FACTOR, PUTATIVE-RELATED"/>
    <property type="match status" value="1"/>
</dbReference>
<dbReference type="GO" id="GO:0003677">
    <property type="term" value="F:DNA binding"/>
    <property type="evidence" value="ECO:0007669"/>
    <property type="project" value="UniProtKB-KW"/>
</dbReference>
<evidence type="ECO:0000259" key="7">
    <source>
        <dbReference type="SMART" id="SM00906"/>
    </source>
</evidence>
<reference evidence="8" key="2">
    <citation type="journal article" date="2023" name="IMA Fungus">
        <title>Comparative genomic study of the Penicillium genus elucidates a diverse pangenome and 15 lateral gene transfer events.</title>
        <authorList>
            <person name="Petersen C."/>
            <person name="Sorensen T."/>
            <person name="Nielsen M.R."/>
            <person name="Sondergaard T.E."/>
            <person name="Sorensen J.L."/>
            <person name="Fitzpatrick D.A."/>
            <person name="Frisvad J.C."/>
            <person name="Nielsen K.L."/>
        </authorList>
    </citation>
    <scope>NUCLEOTIDE SEQUENCE</scope>
    <source>
        <strain evidence="8">IBT 29677</strain>
    </source>
</reference>
<comment type="caution">
    <text evidence="8">The sequence shown here is derived from an EMBL/GenBank/DDBJ whole genome shotgun (WGS) entry which is preliminary data.</text>
</comment>
<dbReference type="GeneID" id="81368042"/>
<evidence type="ECO:0000256" key="5">
    <source>
        <dbReference type="ARBA" id="ARBA00023242"/>
    </source>
</evidence>
<sequence length="599" mass="66681">MLASESLQSISCPGASRHASLNARPPQYTSVADSQHDSPIGHQDMSEYHLEAQSLGSTNYAETPHPVQASDKPHEGSTTYIGRSHYLSQDTPIDETSSRAYPPYQPEDSSGIGDSVLTMFNAFDLPVKSIRQALIDSFMRFCYPWTPILTHGELYFSSEDNSSLLLSQSLFLAASRASSSPGILAFATPAQFYQRAKALFFMNHETNPLTVIKATIMLQWYTPDGPEHVSYDAGEFWLKIGVGIAHQVGLHRDPGEGNNASVRRRVWWSLMVRDALMSVAHGRPRAINPEDVNVRPLLKSDFEDSLADGAELFIHYASICCILGDLTESCSRSTLSQAKKDHFRSLLFRWPRTLPPNLQISYQKPDTDDYLLSAYNLNTRQLHIPYFIGLAIVGRPSTKGTISAQSILAASFVAGIFDELLARDDIGHLAPIYNRYCVAASFFLISLRPFPELWEACQTDLRILRLSLIELSKRWKSAIGGSKALESILTSQKHNAVSFAVETSWLTPDQQFYFDGYSLELCHMWKPYSRFCDKVALVQGASLPLAPYSVNQDLLIPPHFNLAEDDSTVPFTHPAETGLPDLLSSDFLCEGLESWLRGG</sequence>
<accession>A0A9W9W6T0</accession>
<dbReference type="Proteomes" id="UP001147747">
    <property type="component" value="Unassembled WGS sequence"/>
</dbReference>
<protein>
    <recommendedName>
        <fullName evidence="7">Xylanolytic transcriptional activator regulatory domain-containing protein</fullName>
    </recommendedName>
</protein>
<keyword evidence="5" id="KW-0539">Nucleus</keyword>
<keyword evidence="2" id="KW-0805">Transcription regulation</keyword>
<proteinExistence type="predicted"/>
<evidence type="ECO:0000256" key="2">
    <source>
        <dbReference type="ARBA" id="ARBA00023015"/>
    </source>
</evidence>
<reference evidence="8" key="1">
    <citation type="submission" date="2022-12" db="EMBL/GenBank/DDBJ databases">
        <authorList>
            <person name="Petersen C."/>
        </authorList>
    </citation>
    <scope>NUCLEOTIDE SEQUENCE</scope>
    <source>
        <strain evidence="8">IBT 29677</strain>
    </source>
</reference>
<dbReference type="AlphaFoldDB" id="A0A9W9W6T0"/>
<gene>
    <name evidence="8" type="ORF">N7509_004425</name>
</gene>
<dbReference type="RefSeq" id="XP_056491796.1">
    <property type="nucleotide sequence ID" value="XM_056629062.1"/>
</dbReference>
<dbReference type="GO" id="GO:0008270">
    <property type="term" value="F:zinc ion binding"/>
    <property type="evidence" value="ECO:0007669"/>
    <property type="project" value="InterPro"/>
</dbReference>
<name>A0A9W9W6T0_9EURO</name>
<dbReference type="PANTHER" id="PTHR47171">
    <property type="entry name" value="FARA-RELATED"/>
    <property type="match status" value="1"/>
</dbReference>
<keyword evidence="9" id="KW-1185">Reference proteome</keyword>
<evidence type="ECO:0000256" key="6">
    <source>
        <dbReference type="SAM" id="MobiDB-lite"/>
    </source>
</evidence>
<feature type="region of interest" description="Disordered" evidence="6">
    <location>
        <begin position="1"/>
        <end position="80"/>
    </location>
</feature>
<evidence type="ECO:0000256" key="3">
    <source>
        <dbReference type="ARBA" id="ARBA00023125"/>
    </source>
</evidence>